<evidence type="ECO:0000256" key="2">
    <source>
        <dbReference type="ARBA" id="ARBA00023002"/>
    </source>
</evidence>
<dbReference type="PANTHER" id="PTHR24321">
    <property type="entry name" value="DEHYDROGENASES, SHORT CHAIN"/>
    <property type="match status" value="1"/>
</dbReference>
<dbReference type="Pfam" id="PF13561">
    <property type="entry name" value="adh_short_C2"/>
    <property type="match status" value="1"/>
</dbReference>
<dbReference type="EMBL" id="MTJN01000002">
    <property type="protein sequence ID" value="OOV07227.1"/>
    <property type="molecule type" value="Genomic_DNA"/>
</dbReference>
<proteinExistence type="inferred from homology"/>
<dbReference type="RefSeq" id="WP_078365059.1">
    <property type="nucleotide sequence ID" value="NZ_MTJN01000002.1"/>
</dbReference>
<keyword evidence="4" id="KW-1185">Reference proteome</keyword>
<dbReference type="OrthoDB" id="9803333at2"/>
<comment type="caution">
    <text evidence="3">The sequence shown here is derived from an EMBL/GenBank/DDBJ whole genome shotgun (WGS) entry which is preliminary data.</text>
</comment>
<dbReference type="STRING" id="28066.RF819_11225"/>
<dbReference type="AlphaFoldDB" id="A0A1T1AT34"/>
<dbReference type="Gene3D" id="3.40.50.720">
    <property type="entry name" value="NAD(P)-binding Rossmann-like Domain"/>
    <property type="match status" value="1"/>
</dbReference>
<dbReference type="InterPro" id="IPR002347">
    <property type="entry name" value="SDR_fam"/>
</dbReference>
<organism evidence="3 4">
    <name type="scientific">Rhodoferax fermentans</name>
    <dbReference type="NCBI Taxonomy" id="28066"/>
    <lineage>
        <taxon>Bacteria</taxon>
        <taxon>Pseudomonadati</taxon>
        <taxon>Pseudomonadota</taxon>
        <taxon>Betaproteobacteria</taxon>
        <taxon>Burkholderiales</taxon>
        <taxon>Comamonadaceae</taxon>
        <taxon>Rhodoferax</taxon>
    </lineage>
</organism>
<comment type="similarity">
    <text evidence="1">Belongs to the short-chain dehydrogenases/reductases (SDR) family.</text>
</comment>
<dbReference type="GO" id="GO:0016491">
    <property type="term" value="F:oxidoreductase activity"/>
    <property type="evidence" value="ECO:0007669"/>
    <property type="project" value="UniProtKB-KW"/>
</dbReference>
<reference evidence="3 4" key="1">
    <citation type="submission" date="2017-01" db="EMBL/GenBank/DDBJ databases">
        <title>Genome sequencing of Rhodoferax fermentans JCM 7819.</title>
        <authorList>
            <person name="Kim Y.J."/>
            <person name="Farh M.E.-A."/>
            <person name="Yang D.-C."/>
        </authorList>
    </citation>
    <scope>NUCLEOTIDE SEQUENCE [LARGE SCALE GENOMIC DNA]</scope>
    <source>
        <strain evidence="3 4">JCM 7819</strain>
    </source>
</reference>
<protein>
    <submittedName>
        <fullName evidence="3">3-ketoacyl-ACP synthase</fullName>
    </submittedName>
</protein>
<evidence type="ECO:0000256" key="1">
    <source>
        <dbReference type="ARBA" id="ARBA00006484"/>
    </source>
</evidence>
<dbReference type="Proteomes" id="UP000190750">
    <property type="component" value="Unassembled WGS sequence"/>
</dbReference>
<dbReference type="InterPro" id="IPR036291">
    <property type="entry name" value="NAD(P)-bd_dom_sf"/>
</dbReference>
<dbReference type="CDD" id="cd05233">
    <property type="entry name" value="SDR_c"/>
    <property type="match status" value="1"/>
</dbReference>
<gene>
    <name evidence="3" type="ORF">RF819_11225</name>
</gene>
<sequence>MFNDLKDKRVLITGSSAGIGLATAQAFARYGAKIGITAQAMSEGVPQTLEALRQLGGEAAFFEGDLCNTQACQDVVAQFVARFGGIDVLINNVGGLVGRQQITDIDDAFFDRVFDLNARSAHMVTKYAMPHLKASAQASGTTASVILVGSFASYMGGGPGASLYAAAKAWIHTIQKNWVTSYTKDGVRFNVVAPGTVDTAFHADKNDAVRAQINASIPMGRFATAQEVAPSFLFLASHACSGYITGQVINVNGGQYMP</sequence>
<keyword evidence="2" id="KW-0560">Oxidoreductase</keyword>
<evidence type="ECO:0000313" key="3">
    <source>
        <dbReference type="EMBL" id="OOV07227.1"/>
    </source>
</evidence>
<accession>A0A1T1AT34</accession>
<dbReference type="PANTHER" id="PTHR24321:SF14">
    <property type="entry name" value="SHORT-CHAIN TYPE DEHYDROGENASE_REDUCTASE BLR2146-RELATED"/>
    <property type="match status" value="1"/>
</dbReference>
<dbReference type="FunFam" id="3.40.50.720:FF:000084">
    <property type="entry name" value="Short-chain dehydrogenase reductase"/>
    <property type="match status" value="1"/>
</dbReference>
<evidence type="ECO:0000313" key="4">
    <source>
        <dbReference type="Proteomes" id="UP000190750"/>
    </source>
</evidence>
<dbReference type="PRINTS" id="PR00081">
    <property type="entry name" value="GDHRDH"/>
</dbReference>
<name>A0A1T1AT34_RHOFE</name>
<dbReference type="SUPFAM" id="SSF51735">
    <property type="entry name" value="NAD(P)-binding Rossmann-fold domains"/>
    <property type="match status" value="1"/>
</dbReference>